<dbReference type="EMBL" id="BAAFSV010000004">
    <property type="protein sequence ID" value="GAB1317184.1"/>
    <property type="molecule type" value="Genomic_DNA"/>
</dbReference>
<evidence type="ECO:0000313" key="4">
    <source>
        <dbReference type="EMBL" id="GAB1317184.1"/>
    </source>
</evidence>
<dbReference type="Proteomes" id="UP001628179">
    <property type="component" value="Unassembled WGS sequence"/>
</dbReference>
<evidence type="ECO:0000256" key="2">
    <source>
        <dbReference type="SAM" id="Phobius"/>
    </source>
</evidence>
<keyword evidence="5" id="KW-1185">Reference proteome</keyword>
<dbReference type="SUPFAM" id="SSF51556">
    <property type="entry name" value="Metallo-dependent hydrolases"/>
    <property type="match status" value="1"/>
</dbReference>
<dbReference type="InterPro" id="IPR011059">
    <property type="entry name" value="Metal-dep_hydrolase_composite"/>
</dbReference>
<dbReference type="RefSeq" id="XP_070918915.1">
    <property type="nucleotide sequence ID" value="XM_071062814.1"/>
</dbReference>
<evidence type="ECO:0000259" key="3">
    <source>
        <dbReference type="Pfam" id="PF07969"/>
    </source>
</evidence>
<keyword evidence="1" id="KW-0378">Hydrolase</keyword>
<gene>
    <name evidence="4" type="ORF">MFIFM68171_07394</name>
</gene>
<proteinExistence type="predicted"/>
<dbReference type="PANTHER" id="PTHR11113:SF14">
    <property type="entry name" value="N-ACETYLGLUCOSAMINE-6-PHOSPHATE DEACETYLASE"/>
    <property type="match status" value="1"/>
</dbReference>
<dbReference type="InterPro" id="IPR032466">
    <property type="entry name" value="Metal_Hydrolase"/>
</dbReference>
<sequence>MDPDKHYLPAYSVTAAPVPAPLRRPNRLRRIRRSSGLRLIGLACLAFIAYAQWKQTLSPNLTASGPDVTRHGLSVKRLREDVGTCARLHTKPSDPKGLGREKNARYIDGQKPTLIRNATVWVGEPDGEKGYSWIVADVFLEHGLIKQVGRDLHPHALPGDVLVYDAAGRPLTSGIIDMHSHAGVHPLPTIRSNDDTSELSADITPYVRTIDAIQPTDHQLQVIKSGGVTTSLILPGSGNNIGGEAFVVKHAIGRRDGRNETSVADLLADPDRTWRYMKMACGENPKHIHGKAGERGPVSRLGQSWEFRHAFEQAAKVLRDQDDWCHAASSNFDQVRGYLPNDIRWEALLGVLRGQVHVNVHCYTITDFEAFVDHTNEFKFPVRAFHHAHQAYLVPGVLKRAWGDDPPALALFADNMWYKAESYIGSEYAGKRLYDNGLVPIYVSDNPILNAQHLVLEAAKAYRYGLPYHAALASVTSAPAERLGLGQRLGKVKPGFDADIVVWDSDPLSLGAAPVQVWIDGTAQYEDPITLHKPFEGTISPDPDLATIIEDPVTITTDVLVTGITKILAPNNAPNTTTNPTADPHNKTFNLTISGGTITCIGQCRAADRHTPIIHLRNGHLTAGFTAFGSTLGLNAIDDAKETDNGAGAGAGRGFTRALDGLALDTAKLRAAHRYGVTRAVSAPKLLPGDAFSHHGTSAGFRTGAGIAVDKAAVWAADVAVHYSVDLGSVVGGRDGGGGEGSVSAAVGGLRRKLMRAVEEEEEGEGGKEEEGRGGYYVEEAGLLRRVVRGKMPLVITVHSADTIAALLRVKREVEEAGNAVWRGRRGVGGEGGRIRMVILGGAEAYLVARELAESGVGVVLAPMLAFGVTWDQRRALTGAPLTNGTGIDVLVEAGVVTAVGPEEDWVVRDLGLLAGIAWRNGGGRLGEEEAVGLVSGNLYNMLGLEEPDMRENFVVHEGSPLEIGSRVKVVGGGLGNVKVYSELG</sequence>
<dbReference type="InterPro" id="IPR013108">
    <property type="entry name" value="Amidohydro_3"/>
</dbReference>
<keyword evidence="2" id="KW-0812">Transmembrane</keyword>
<dbReference type="GeneID" id="98178137"/>
<evidence type="ECO:0000256" key="1">
    <source>
        <dbReference type="ARBA" id="ARBA00022801"/>
    </source>
</evidence>
<dbReference type="SUPFAM" id="SSF51338">
    <property type="entry name" value="Composite domain of metallo-dependent hydrolases"/>
    <property type="match status" value="1"/>
</dbReference>
<keyword evidence="2" id="KW-0472">Membrane</keyword>
<dbReference type="Pfam" id="PF07969">
    <property type="entry name" value="Amidohydro_3"/>
    <property type="match status" value="1"/>
</dbReference>
<dbReference type="PANTHER" id="PTHR11113">
    <property type="entry name" value="N-ACETYLGLUCOSAMINE-6-PHOSPHATE DEACETYLASE"/>
    <property type="match status" value="1"/>
</dbReference>
<dbReference type="Gene3D" id="3.20.20.140">
    <property type="entry name" value="Metal-dependent hydrolases"/>
    <property type="match status" value="2"/>
</dbReference>
<comment type="caution">
    <text evidence="4">The sequence shown here is derived from an EMBL/GenBank/DDBJ whole genome shotgun (WGS) entry which is preliminary data.</text>
</comment>
<name>A0ABQ0GHE6_9PEZI</name>
<reference evidence="4 5" key="1">
    <citation type="submission" date="2024-09" db="EMBL/GenBank/DDBJ databases">
        <title>Itraconazole resistance in Madurella fahalii resulting from another homologue of gene encoding cytochrome P450 14-alpha sterol demethylase (CYP51).</title>
        <authorList>
            <person name="Yoshioka I."/>
            <person name="Fahal A.H."/>
            <person name="Kaneko S."/>
            <person name="Yaguchi T."/>
        </authorList>
    </citation>
    <scope>NUCLEOTIDE SEQUENCE [LARGE SCALE GENOMIC DNA]</scope>
    <source>
        <strain evidence="4 5">IFM 68171</strain>
    </source>
</reference>
<evidence type="ECO:0000313" key="5">
    <source>
        <dbReference type="Proteomes" id="UP001628179"/>
    </source>
</evidence>
<accession>A0ABQ0GHE6</accession>
<feature type="domain" description="Amidohydrolase 3" evidence="3">
    <location>
        <begin position="465"/>
        <end position="522"/>
    </location>
</feature>
<protein>
    <submittedName>
        <fullName evidence="4">Carbohydrate esterase family 9 protein</fullName>
    </submittedName>
</protein>
<feature type="transmembrane region" description="Helical" evidence="2">
    <location>
        <begin position="36"/>
        <end position="53"/>
    </location>
</feature>
<organism evidence="4 5">
    <name type="scientific">Madurella fahalii</name>
    <dbReference type="NCBI Taxonomy" id="1157608"/>
    <lineage>
        <taxon>Eukaryota</taxon>
        <taxon>Fungi</taxon>
        <taxon>Dikarya</taxon>
        <taxon>Ascomycota</taxon>
        <taxon>Pezizomycotina</taxon>
        <taxon>Sordariomycetes</taxon>
        <taxon>Sordariomycetidae</taxon>
        <taxon>Sordariales</taxon>
        <taxon>Sordariales incertae sedis</taxon>
        <taxon>Madurella</taxon>
    </lineage>
</organism>
<keyword evidence="2" id="KW-1133">Transmembrane helix</keyword>